<protein>
    <submittedName>
        <fullName evidence="1">Uncharacterized protein</fullName>
    </submittedName>
</protein>
<gene>
    <name evidence="1" type="ORF">C5167_011692</name>
</gene>
<dbReference type="Gramene" id="RZC68002">
    <property type="protein sequence ID" value="RZC68002"/>
    <property type="gene ID" value="C5167_011692"/>
</dbReference>
<dbReference type="AlphaFoldDB" id="A0A4Y7K6P5"/>
<accession>A0A4Y7K6P5</accession>
<proteinExistence type="predicted"/>
<name>A0A4Y7K6P5_PAPSO</name>
<dbReference type="Proteomes" id="UP000316621">
    <property type="component" value="Chromosome 6"/>
</dbReference>
<keyword evidence="2" id="KW-1185">Reference proteome</keyword>
<evidence type="ECO:0000313" key="1">
    <source>
        <dbReference type="EMBL" id="RZC68002.1"/>
    </source>
</evidence>
<organism evidence="1 2">
    <name type="scientific">Papaver somniferum</name>
    <name type="common">Opium poppy</name>
    <dbReference type="NCBI Taxonomy" id="3469"/>
    <lineage>
        <taxon>Eukaryota</taxon>
        <taxon>Viridiplantae</taxon>
        <taxon>Streptophyta</taxon>
        <taxon>Embryophyta</taxon>
        <taxon>Tracheophyta</taxon>
        <taxon>Spermatophyta</taxon>
        <taxon>Magnoliopsida</taxon>
        <taxon>Ranunculales</taxon>
        <taxon>Papaveraceae</taxon>
        <taxon>Papaveroideae</taxon>
        <taxon>Papaver</taxon>
    </lineage>
</organism>
<sequence>MPLLGLPCSIFSLCFNGHQDVSWYSKGFAGVDAICLALDIVEGERNDLIYLRKSATSEVLSRRVKSLALQWLKVYHPETTSLKGKNMGLRLTLSCHPSTSDFIRSLVVFADDSAALGNFLALGITRHNPL</sequence>
<reference evidence="1 2" key="1">
    <citation type="journal article" date="2018" name="Science">
        <title>The opium poppy genome and morphinan production.</title>
        <authorList>
            <person name="Guo L."/>
            <person name="Winzer T."/>
            <person name="Yang X."/>
            <person name="Li Y."/>
            <person name="Ning Z."/>
            <person name="He Z."/>
            <person name="Teodor R."/>
            <person name="Lu Y."/>
            <person name="Bowser T.A."/>
            <person name="Graham I.A."/>
            <person name="Ye K."/>
        </authorList>
    </citation>
    <scope>NUCLEOTIDE SEQUENCE [LARGE SCALE GENOMIC DNA]</scope>
    <source>
        <strain evidence="2">cv. HN1</strain>
        <tissue evidence="1">Leaves</tissue>
    </source>
</reference>
<evidence type="ECO:0000313" key="2">
    <source>
        <dbReference type="Proteomes" id="UP000316621"/>
    </source>
</evidence>
<dbReference type="EMBL" id="CM010720">
    <property type="protein sequence ID" value="RZC68002.1"/>
    <property type="molecule type" value="Genomic_DNA"/>
</dbReference>